<accession>A0A3S5AQT1</accession>
<sequence>MVNITLAIFKIFLFTTQLIYPSFLSMGSPLCSEDVELSQLFLHTDSAFMFISELEELGLVQFREVSEVIAFHHKSVNKVRRCEEMERKLRVLENKIQTDFFSILNTGENKETTAPREMNS</sequence>
<dbReference type="GO" id="GO:0033179">
    <property type="term" value="C:proton-transporting V-type ATPase, V0 domain"/>
    <property type="evidence" value="ECO:0007669"/>
    <property type="project" value="InterPro"/>
</dbReference>
<evidence type="ECO:0000256" key="4">
    <source>
        <dbReference type="ARBA" id="ARBA00022692"/>
    </source>
</evidence>
<feature type="signal peptide" evidence="9">
    <location>
        <begin position="1"/>
        <end position="21"/>
    </location>
</feature>
<dbReference type="Pfam" id="PF01496">
    <property type="entry name" value="V_ATPase_I"/>
    <property type="match status" value="1"/>
</dbReference>
<keyword evidence="8" id="KW-0375">Hydrogen ion transport</keyword>
<dbReference type="Proteomes" id="UP000784294">
    <property type="component" value="Unassembled WGS sequence"/>
</dbReference>
<keyword evidence="7" id="KW-0472">Membrane</keyword>
<keyword evidence="9" id="KW-0732">Signal</keyword>
<dbReference type="OrthoDB" id="10264220at2759"/>
<evidence type="ECO:0000256" key="3">
    <source>
        <dbReference type="ARBA" id="ARBA00022448"/>
    </source>
</evidence>
<dbReference type="PANTHER" id="PTHR11629">
    <property type="entry name" value="VACUOLAR PROTON ATPASES"/>
    <property type="match status" value="1"/>
</dbReference>
<dbReference type="PANTHER" id="PTHR11629:SF63">
    <property type="entry name" value="V-TYPE PROTON ATPASE SUBUNIT A"/>
    <property type="match status" value="1"/>
</dbReference>
<keyword evidence="4" id="KW-0812">Transmembrane</keyword>
<evidence type="ECO:0000313" key="10">
    <source>
        <dbReference type="EMBL" id="VEL26086.1"/>
    </source>
</evidence>
<comment type="function">
    <text evidence="8">Essential component of the vacuolar proton pump (V-ATPase), a multimeric enzyme that catalyzes the translocation of protons across the membranes. Required for assembly and activity of the V-ATPase.</text>
</comment>
<reference evidence="10" key="1">
    <citation type="submission" date="2018-11" db="EMBL/GenBank/DDBJ databases">
        <authorList>
            <consortium name="Pathogen Informatics"/>
        </authorList>
    </citation>
    <scope>NUCLEOTIDE SEQUENCE</scope>
</reference>
<evidence type="ECO:0000256" key="9">
    <source>
        <dbReference type="SAM" id="SignalP"/>
    </source>
</evidence>
<dbReference type="GO" id="GO:0007035">
    <property type="term" value="P:vacuolar acidification"/>
    <property type="evidence" value="ECO:0007669"/>
    <property type="project" value="TreeGrafter"/>
</dbReference>
<comment type="subcellular location">
    <subcellularLocation>
        <location evidence="1">Membrane</location>
        <topology evidence="1">Multi-pass membrane protein</topology>
    </subcellularLocation>
</comment>
<evidence type="ECO:0000256" key="5">
    <source>
        <dbReference type="ARBA" id="ARBA00022989"/>
    </source>
</evidence>
<dbReference type="GO" id="GO:0046961">
    <property type="term" value="F:proton-transporting ATPase activity, rotational mechanism"/>
    <property type="evidence" value="ECO:0007669"/>
    <property type="project" value="InterPro"/>
</dbReference>
<keyword evidence="5" id="KW-1133">Transmembrane helix</keyword>
<dbReference type="InterPro" id="IPR002490">
    <property type="entry name" value="V-ATPase_116kDa_su"/>
</dbReference>
<proteinExistence type="inferred from homology"/>
<dbReference type="EMBL" id="CAAALY010078029">
    <property type="protein sequence ID" value="VEL26086.1"/>
    <property type="molecule type" value="Genomic_DNA"/>
</dbReference>
<comment type="similarity">
    <text evidence="2 8">Belongs to the V-ATPase 116 kDa subunit family.</text>
</comment>
<evidence type="ECO:0000256" key="7">
    <source>
        <dbReference type="ARBA" id="ARBA00023136"/>
    </source>
</evidence>
<evidence type="ECO:0000256" key="2">
    <source>
        <dbReference type="ARBA" id="ARBA00009904"/>
    </source>
</evidence>
<feature type="chain" id="PRO_5018705677" description="V-type proton ATPase subunit a" evidence="9">
    <location>
        <begin position="22"/>
        <end position="120"/>
    </location>
</feature>
<keyword evidence="6 8" id="KW-0406">Ion transport</keyword>
<dbReference type="GO" id="GO:0005886">
    <property type="term" value="C:plasma membrane"/>
    <property type="evidence" value="ECO:0007669"/>
    <property type="project" value="TreeGrafter"/>
</dbReference>
<organism evidence="10 11">
    <name type="scientific">Protopolystoma xenopodis</name>
    <dbReference type="NCBI Taxonomy" id="117903"/>
    <lineage>
        <taxon>Eukaryota</taxon>
        <taxon>Metazoa</taxon>
        <taxon>Spiralia</taxon>
        <taxon>Lophotrochozoa</taxon>
        <taxon>Platyhelminthes</taxon>
        <taxon>Monogenea</taxon>
        <taxon>Polyopisthocotylea</taxon>
        <taxon>Polystomatidea</taxon>
        <taxon>Polystomatidae</taxon>
        <taxon>Protopolystoma</taxon>
    </lineage>
</organism>
<name>A0A3S5AQT1_9PLAT</name>
<evidence type="ECO:0000256" key="1">
    <source>
        <dbReference type="ARBA" id="ARBA00004141"/>
    </source>
</evidence>
<keyword evidence="11" id="KW-1185">Reference proteome</keyword>
<protein>
    <recommendedName>
        <fullName evidence="8">V-type proton ATPase subunit a</fullName>
    </recommendedName>
</protein>
<evidence type="ECO:0000313" key="11">
    <source>
        <dbReference type="Proteomes" id="UP000784294"/>
    </source>
</evidence>
<gene>
    <name evidence="10" type="ORF">PXEA_LOCUS19526</name>
</gene>
<dbReference type="AlphaFoldDB" id="A0A3S5AQT1"/>
<dbReference type="GO" id="GO:0016471">
    <property type="term" value="C:vacuolar proton-transporting V-type ATPase complex"/>
    <property type="evidence" value="ECO:0007669"/>
    <property type="project" value="TreeGrafter"/>
</dbReference>
<dbReference type="GO" id="GO:0051117">
    <property type="term" value="F:ATPase binding"/>
    <property type="evidence" value="ECO:0007669"/>
    <property type="project" value="TreeGrafter"/>
</dbReference>
<keyword evidence="3 8" id="KW-0813">Transport</keyword>
<evidence type="ECO:0000256" key="8">
    <source>
        <dbReference type="RuleBase" id="RU361189"/>
    </source>
</evidence>
<comment type="caution">
    <text evidence="10">The sequence shown here is derived from an EMBL/GenBank/DDBJ whole genome shotgun (WGS) entry which is preliminary data.</text>
</comment>
<evidence type="ECO:0000256" key="6">
    <source>
        <dbReference type="ARBA" id="ARBA00023065"/>
    </source>
</evidence>